<evidence type="ECO:0008006" key="3">
    <source>
        <dbReference type="Google" id="ProtNLM"/>
    </source>
</evidence>
<sequence>MEEKEKTVIMFPNLSDRLREKGFDSLHNKQFSEALDCFNQLGEYGFEDEESEFAAVVCLIELHDLKEARKRCGALLKRSDRLFFEVLEMYLSVLLQQHDYQAVAEVVHFALADRELSNEQREKLYPLLSFAEKMEGLESEIPKSPEEEEVETALGTRDVAKQLQALYSLRQRGSTPAGPFVARFLEDETNHPYVKSVLLQLLMESGVRDEVSVTKYGRTMSVVPCELPDIKEDTFVTDVLLEAERGTGGQNPTMIQALAEYWYEIMFLVFPFSLLPLDVRVWAAVLEKIGSERFMLSPIDEQIVSRYGISQADMEEAYSQLLKIEQEGLLPL</sequence>
<gene>
    <name evidence="1" type="ORF">ACFFMS_23435</name>
</gene>
<evidence type="ECO:0000313" key="1">
    <source>
        <dbReference type="EMBL" id="MFB9761208.1"/>
    </source>
</evidence>
<dbReference type="Proteomes" id="UP001589609">
    <property type="component" value="Unassembled WGS sequence"/>
</dbReference>
<dbReference type="EMBL" id="JBHMAF010000188">
    <property type="protein sequence ID" value="MFB9761208.1"/>
    <property type="molecule type" value="Genomic_DNA"/>
</dbReference>
<comment type="caution">
    <text evidence="1">The sequence shown here is derived from an EMBL/GenBank/DDBJ whole genome shotgun (WGS) entry which is preliminary data.</text>
</comment>
<reference evidence="1 2" key="1">
    <citation type="submission" date="2024-09" db="EMBL/GenBank/DDBJ databases">
        <authorList>
            <person name="Sun Q."/>
            <person name="Mori K."/>
        </authorList>
    </citation>
    <scope>NUCLEOTIDE SEQUENCE [LARGE SCALE GENOMIC DNA]</scope>
    <source>
        <strain evidence="1 2">JCM 11201</strain>
    </source>
</reference>
<dbReference type="InterPro" id="IPR011990">
    <property type="entry name" value="TPR-like_helical_dom_sf"/>
</dbReference>
<proteinExistence type="predicted"/>
<keyword evidence="2" id="KW-1185">Reference proteome</keyword>
<accession>A0ABV5WKR6</accession>
<organism evidence="1 2">
    <name type="scientific">Ectobacillus funiculus</name>
    <dbReference type="NCBI Taxonomy" id="137993"/>
    <lineage>
        <taxon>Bacteria</taxon>
        <taxon>Bacillati</taxon>
        <taxon>Bacillota</taxon>
        <taxon>Bacilli</taxon>
        <taxon>Bacillales</taxon>
        <taxon>Bacillaceae</taxon>
        <taxon>Ectobacillus</taxon>
    </lineage>
</organism>
<name>A0ABV5WKR6_9BACI</name>
<dbReference type="SUPFAM" id="SSF48452">
    <property type="entry name" value="TPR-like"/>
    <property type="match status" value="1"/>
</dbReference>
<protein>
    <recommendedName>
        <fullName evidence="3">Tetratricopeptide repeat protein</fullName>
    </recommendedName>
</protein>
<dbReference type="Gene3D" id="1.25.40.10">
    <property type="entry name" value="Tetratricopeptide repeat domain"/>
    <property type="match status" value="1"/>
</dbReference>
<dbReference type="RefSeq" id="WP_379951411.1">
    <property type="nucleotide sequence ID" value="NZ_JBHMAF010000188.1"/>
</dbReference>
<evidence type="ECO:0000313" key="2">
    <source>
        <dbReference type="Proteomes" id="UP001589609"/>
    </source>
</evidence>